<organism evidence="7 8">
    <name type="scientific">Zooshikella harenae</name>
    <dbReference type="NCBI Taxonomy" id="2827238"/>
    <lineage>
        <taxon>Bacteria</taxon>
        <taxon>Pseudomonadati</taxon>
        <taxon>Pseudomonadota</taxon>
        <taxon>Gammaproteobacteria</taxon>
        <taxon>Oceanospirillales</taxon>
        <taxon>Zooshikellaceae</taxon>
        <taxon>Zooshikella</taxon>
    </lineage>
</organism>
<gene>
    <name evidence="7" type="ORF">KCG35_08325</name>
</gene>
<evidence type="ECO:0000256" key="1">
    <source>
        <dbReference type="ARBA" id="ARBA00007274"/>
    </source>
</evidence>
<dbReference type="RefSeq" id="WP_215819228.1">
    <property type="nucleotide sequence ID" value="NZ_JAGSOY010000014.1"/>
</dbReference>
<keyword evidence="4 5" id="KW-0012">Acyltransferase</keyword>
<evidence type="ECO:0000313" key="7">
    <source>
        <dbReference type="EMBL" id="MBU2711063.1"/>
    </source>
</evidence>
<dbReference type="SMART" id="SM01266">
    <property type="entry name" value="Mac"/>
    <property type="match status" value="1"/>
</dbReference>
<dbReference type="PANTHER" id="PTHR43017:SF1">
    <property type="entry name" value="ACETYLTRANSFERASE YJL218W-RELATED"/>
    <property type="match status" value="1"/>
</dbReference>
<evidence type="ECO:0000256" key="3">
    <source>
        <dbReference type="ARBA" id="ARBA00022737"/>
    </source>
</evidence>
<dbReference type="PANTHER" id="PTHR43017">
    <property type="entry name" value="GALACTOSIDE O-ACETYLTRANSFERASE"/>
    <property type="match status" value="1"/>
</dbReference>
<evidence type="ECO:0000256" key="4">
    <source>
        <dbReference type="ARBA" id="ARBA00023315"/>
    </source>
</evidence>
<keyword evidence="8" id="KW-1185">Reference proteome</keyword>
<comment type="caution">
    <text evidence="7">The sequence shown here is derived from an EMBL/GenBank/DDBJ whole genome shotgun (WGS) entry which is preliminary data.</text>
</comment>
<proteinExistence type="inferred from homology"/>
<dbReference type="InterPro" id="IPR024688">
    <property type="entry name" value="Mac_dom"/>
</dbReference>
<dbReference type="EC" id="2.3.1.-" evidence="5"/>
<dbReference type="Pfam" id="PF12464">
    <property type="entry name" value="Mac"/>
    <property type="match status" value="1"/>
</dbReference>
<keyword evidence="3" id="KW-0677">Repeat</keyword>
<dbReference type="Proteomes" id="UP000690515">
    <property type="component" value="Unassembled WGS sequence"/>
</dbReference>
<comment type="similarity">
    <text evidence="1 5">Belongs to the transferase hexapeptide repeat family.</text>
</comment>
<protein>
    <recommendedName>
        <fullName evidence="5">Acetyltransferase</fullName>
        <ecNumber evidence="5">2.3.1.-</ecNumber>
    </recommendedName>
</protein>
<evidence type="ECO:0000256" key="2">
    <source>
        <dbReference type="ARBA" id="ARBA00022679"/>
    </source>
</evidence>
<feature type="domain" description="Maltose/galactoside acetyltransferase" evidence="6">
    <location>
        <begin position="4"/>
        <end position="58"/>
    </location>
</feature>
<dbReference type="CDD" id="cd03357">
    <property type="entry name" value="LbH_MAT_GAT"/>
    <property type="match status" value="1"/>
</dbReference>
<name>A0ABS5ZBC2_9GAMM</name>
<evidence type="ECO:0000256" key="5">
    <source>
        <dbReference type="RuleBase" id="RU367021"/>
    </source>
</evidence>
<dbReference type="InterPro" id="IPR018357">
    <property type="entry name" value="Hexapep_transf_CS"/>
</dbReference>
<dbReference type="InterPro" id="IPR011004">
    <property type="entry name" value="Trimer_LpxA-like_sf"/>
</dbReference>
<dbReference type="PROSITE" id="PS00101">
    <property type="entry name" value="HEXAPEP_TRANSFERASES"/>
    <property type="match status" value="1"/>
</dbReference>
<dbReference type="InterPro" id="IPR001451">
    <property type="entry name" value="Hexapep"/>
</dbReference>
<dbReference type="EMBL" id="JAGSOY010000014">
    <property type="protein sequence ID" value="MBU2711063.1"/>
    <property type="molecule type" value="Genomic_DNA"/>
</dbReference>
<evidence type="ECO:0000259" key="6">
    <source>
        <dbReference type="SMART" id="SM01266"/>
    </source>
</evidence>
<reference evidence="7 8" key="1">
    <citation type="submission" date="2021-04" db="EMBL/GenBank/DDBJ databases">
        <authorList>
            <person name="Pira H."/>
            <person name="Risdian C."/>
            <person name="Wink J."/>
        </authorList>
    </citation>
    <scope>NUCLEOTIDE SEQUENCE [LARGE SCALE GENOMIC DNA]</scope>
    <source>
        <strain evidence="7 8">WH53</strain>
    </source>
</reference>
<dbReference type="Gene3D" id="2.160.10.10">
    <property type="entry name" value="Hexapeptide repeat proteins"/>
    <property type="match status" value="1"/>
</dbReference>
<accession>A0ABS5ZBC2</accession>
<keyword evidence="2 5" id="KW-0808">Transferase</keyword>
<evidence type="ECO:0000313" key="8">
    <source>
        <dbReference type="Proteomes" id="UP000690515"/>
    </source>
</evidence>
<dbReference type="Pfam" id="PF00132">
    <property type="entry name" value="Hexapep"/>
    <property type="match status" value="1"/>
</dbReference>
<dbReference type="SUPFAM" id="SSF51161">
    <property type="entry name" value="Trimeric LpxA-like enzymes"/>
    <property type="match status" value="1"/>
</dbReference>
<sequence length="206" mass="22007">MCELEKMLAGEVFDGKDQSIAILRNQGQFYLTQLNQAPISDAEQRTKICQQLFAAFDESSLIMSPFICEFGSNIIIGQNTFINFQVTILDVSSVIIGNNVLIAPNVQLYTANHPLSTSQRRKWAVYGKPIVIEDDVWLGGGVIVCPGVKIGKGSVIGAGAVVTHSIPEGVLAAGNPCRIIRPLTAEEMSPLGSKDSTASTLAPTAS</sequence>
<dbReference type="InterPro" id="IPR039369">
    <property type="entry name" value="LacA-like"/>
</dbReference>